<reference evidence="4" key="1">
    <citation type="submission" date="2016-10" db="EMBL/GenBank/DDBJ databases">
        <authorList>
            <person name="Varghese N."/>
            <person name="Submissions S."/>
        </authorList>
    </citation>
    <scope>NUCLEOTIDE SEQUENCE [LARGE SCALE GENOMIC DNA]</scope>
    <source>
        <strain evidence="4">DSM 44268</strain>
    </source>
</reference>
<dbReference type="Proteomes" id="UP000199406">
    <property type="component" value="Unassembled WGS sequence"/>
</dbReference>
<organism evidence="3 4">
    <name type="scientific">Blastococcus aurantiacus</name>
    <dbReference type="NCBI Taxonomy" id="1550231"/>
    <lineage>
        <taxon>Bacteria</taxon>
        <taxon>Bacillati</taxon>
        <taxon>Actinomycetota</taxon>
        <taxon>Actinomycetes</taxon>
        <taxon>Geodermatophilales</taxon>
        <taxon>Geodermatophilaceae</taxon>
        <taxon>Blastococcus</taxon>
    </lineage>
</organism>
<dbReference type="InterPro" id="IPR000424">
    <property type="entry name" value="Primosome_PriB/ssb"/>
</dbReference>
<evidence type="ECO:0000256" key="2">
    <source>
        <dbReference type="PROSITE-ProRule" id="PRU00252"/>
    </source>
</evidence>
<evidence type="ECO:0000256" key="1">
    <source>
        <dbReference type="ARBA" id="ARBA00023125"/>
    </source>
</evidence>
<sequence>MSVAVIDRNDVVLRGRLSAPAEVRTLPSGDTLVSFRLVVRRPEPRPRGQSVDVLACITYDRSLQRRVAAWQPGDVVEVEGALQRRFWRTGSGTASVCEVNCRRGRKVPRAAGAASERTA</sequence>
<accession>A0A1G7RIA7</accession>
<proteinExistence type="predicted"/>
<dbReference type="AlphaFoldDB" id="A0A1G7RIA7"/>
<dbReference type="SUPFAM" id="SSF50249">
    <property type="entry name" value="Nucleic acid-binding proteins"/>
    <property type="match status" value="1"/>
</dbReference>
<dbReference type="Pfam" id="PF00436">
    <property type="entry name" value="SSB"/>
    <property type="match status" value="1"/>
</dbReference>
<dbReference type="RefSeq" id="WP_091771497.1">
    <property type="nucleotide sequence ID" value="NZ_FNBT01000011.1"/>
</dbReference>
<dbReference type="EMBL" id="FNBT01000011">
    <property type="protein sequence ID" value="SDG10566.1"/>
    <property type="molecule type" value="Genomic_DNA"/>
</dbReference>
<evidence type="ECO:0000313" key="3">
    <source>
        <dbReference type="EMBL" id="SDG10566.1"/>
    </source>
</evidence>
<dbReference type="InterPro" id="IPR012340">
    <property type="entry name" value="NA-bd_OB-fold"/>
</dbReference>
<gene>
    <name evidence="3" type="ORF">SAMN05660662_0361</name>
</gene>
<dbReference type="PROSITE" id="PS50935">
    <property type="entry name" value="SSB"/>
    <property type="match status" value="1"/>
</dbReference>
<name>A0A1G7RIA7_9ACTN</name>
<dbReference type="STRING" id="1550231.SAMN05660662_0361"/>
<dbReference type="OrthoDB" id="5186768at2"/>
<dbReference type="Gene3D" id="2.40.50.140">
    <property type="entry name" value="Nucleic acid-binding proteins"/>
    <property type="match status" value="1"/>
</dbReference>
<dbReference type="GO" id="GO:0003697">
    <property type="term" value="F:single-stranded DNA binding"/>
    <property type="evidence" value="ECO:0007669"/>
    <property type="project" value="InterPro"/>
</dbReference>
<protein>
    <submittedName>
        <fullName evidence="3">Single-strand DNA-binding protein</fullName>
    </submittedName>
</protein>
<keyword evidence="1 2" id="KW-0238">DNA-binding</keyword>
<keyword evidence="4" id="KW-1185">Reference proteome</keyword>
<evidence type="ECO:0000313" key="4">
    <source>
        <dbReference type="Proteomes" id="UP000199406"/>
    </source>
</evidence>